<reference evidence="9 11" key="1">
    <citation type="journal article" date="2014" name="BMC Genomics">
        <title>Oil accumulation mechanisms of the oleaginous microalga Chlorella protothecoides revealed through its genome, transcriptomes, and proteomes.</title>
        <authorList>
            <person name="Gao C."/>
            <person name="Wang Y."/>
            <person name="Shen Y."/>
            <person name="Yan D."/>
            <person name="He X."/>
            <person name="Dai J."/>
            <person name="Wu Q."/>
        </authorList>
    </citation>
    <scope>NUCLEOTIDE SEQUENCE [LARGE SCALE GENOMIC DNA]</scope>
    <source>
        <strain evidence="9 11">0710</strain>
    </source>
</reference>
<dbReference type="RefSeq" id="XP_011399700.1">
    <property type="nucleotide sequence ID" value="XM_011401398.1"/>
</dbReference>
<evidence type="ECO:0000256" key="3">
    <source>
        <dbReference type="ARBA" id="ARBA00022824"/>
    </source>
</evidence>
<keyword evidence="3 6" id="KW-0256">Endoplasmic reticulum</keyword>
<organism evidence="9 11">
    <name type="scientific">Auxenochlorella protothecoides</name>
    <name type="common">Green microalga</name>
    <name type="synonym">Chlorella protothecoides</name>
    <dbReference type="NCBI Taxonomy" id="3075"/>
    <lineage>
        <taxon>Eukaryota</taxon>
        <taxon>Viridiplantae</taxon>
        <taxon>Chlorophyta</taxon>
        <taxon>core chlorophytes</taxon>
        <taxon>Trebouxiophyceae</taxon>
        <taxon>Chlorellales</taxon>
        <taxon>Chlorellaceae</taxon>
        <taxon>Auxenochlorella</taxon>
    </lineage>
</organism>
<dbReference type="KEGG" id="apro:F751_0626"/>
<proteinExistence type="predicted"/>
<dbReference type="InterPro" id="IPR045064">
    <property type="entry name" value="Reticulon-like"/>
</dbReference>
<dbReference type="EMBL" id="GDKF01002444">
    <property type="protein sequence ID" value="JAT76178.1"/>
    <property type="molecule type" value="Transcribed_RNA"/>
</dbReference>
<feature type="domain" description="Reticulon" evidence="7">
    <location>
        <begin position="29"/>
        <end position="224"/>
    </location>
</feature>
<dbReference type="EMBL" id="QOKY01000133">
    <property type="protein sequence ID" value="RMZ56940.1"/>
    <property type="molecule type" value="Genomic_DNA"/>
</dbReference>
<dbReference type="Proteomes" id="UP000279271">
    <property type="component" value="Unassembled WGS sequence"/>
</dbReference>
<evidence type="ECO:0000313" key="12">
    <source>
        <dbReference type="Proteomes" id="UP000279271"/>
    </source>
</evidence>
<gene>
    <name evidence="10" type="ORF">APUTEX25_005002</name>
    <name evidence="9" type="ORF">F751_0626</name>
    <name evidence="8" type="ORF">g.22521</name>
</gene>
<feature type="transmembrane region" description="Helical" evidence="6">
    <location>
        <begin position="62"/>
        <end position="80"/>
    </location>
</feature>
<dbReference type="GO" id="GO:0009617">
    <property type="term" value="P:response to bacterium"/>
    <property type="evidence" value="ECO:0007669"/>
    <property type="project" value="InterPro"/>
</dbReference>
<evidence type="ECO:0000256" key="4">
    <source>
        <dbReference type="ARBA" id="ARBA00022989"/>
    </source>
</evidence>
<evidence type="ECO:0000313" key="11">
    <source>
        <dbReference type="Proteomes" id="UP000028924"/>
    </source>
</evidence>
<reference evidence="8" key="2">
    <citation type="submission" date="2015-08" db="EMBL/GenBank/DDBJ databases">
        <authorList>
            <person name="Babu N.S."/>
            <person name="Beckwith C.J."/>
            <person name="Beseler K.G."/>
            <person name="Brison A."/>
            <person name="Carone J.V."/>
            <person name="Caskin T.P."/>
            <person name="Diamond M."/>
            <person name="Durham M.E."/>
            <person name="Foxe J.M."/>
            <person name="Go M."/>
            <person name="Henderson B.A."/>
            <person name="Jones I.B."/>
            <person name="McGettigan J.A."/>
            <person name="Micheletti S.J."/>
            <person name="Nasrallah M.E."/>
            <person name="Ortiz D."/>
            <person name="Piller C.R."/>
            <person name="Privatt S.R."/>
            <person name="Schneider S.L."/>
            <person name="Sharp S."/>
            <person name="Smith T.C."/>
            <person name="Stanton J.D."/>
            <person name="Ullery H.E."/>
            <person name="Wilson R.J."/>
            <person name="Serrano M.G."/>
            <person name="Buck G."/>
            <person name="Lee V."/>
            <person name="Wang Y."/>
            <person name="Carvalho R."/>
            <person name="Voegtly L."/>
            <person name="Shi R."/>
            <person name="Duckworth R."/>
            <person name="Johnson A."/>
            <person name="Loviza R."/>
            <person name="Walstead R."/>
            <person name="Shah Z."/>
            <person name="Kiflezghi M."/>
            <person name="Wade K."/>
            <person name="Ball S.L."/>
            <person name="Bradley K.W."/>
            <person name="Asai D.J."/>
            <person name="Bowman C.A."/>
            <person name="Russell D.A."/>
            <person name="Pope W.H."/>
            <person name="Jacobs-Sera D."/>
            <person name="Hendrix R.W."/>
            <person name="Hatfull G.F."/>
        </authorList>
    </citation>
    <scope>NUCLEOTIDE SEQUENCE</scope>
</reference>
<dbReference type="AlphaFoldDB" id="A0A087SM04"/>
<dbReference type="PANTHER" id="PTHR10994:SF193">
    <property type="entry name" value="RETICULON-LIKE PROTEIN"/>
    <property type="match status" value="1"/>
</dbReference>
<dbReference type="eggNOG" id="KOG1792">
    <property type="taxonomic scope" value="Eukaryota"/>
</dbReference>
<comment type="subcellular location">
    <subcellularLocation>
        <location evidence="1 6">Endoplasmic reticulum membrane</location>
        <topology evidence="1 6">Multi-pass membrane protein</topology>
    </subcellularLocation>
</comment>
<reference evidence="12" key="3">
    <citation type="journal article" date="2018" name="Algal Res.">
        <title>Characterization of plant carbon substrate utilization by Auxenochlorella protothecoides.</title>
        <authorList>
            <person name="Vogler B.W."/>
            <person name="Starkenburg S.R."/>
            <person name="Sudasinghe N."/>
            <person name="Schambach J.Y."/>
            <person name="Rollin J.A."/>
            <person name="Pattathil S."/>
            <person name="Barry A.N."/>
        </authorList>
    </citation>
    <scope>NUCLEOTIDE SEQUENCE [LARGE SCALE GENOMIC DNA]</scope>
    <source>
        <strain evidence="12">UTEX 25</strain>
    </source>
</reference>
<dbReference type="OrthoDB" id="567788at2759"/>
<evidence type="ECO:0000259" key="7">
    <source>
        <dbReference type="PROSITE" id="PS50845"/>
    </source>
</evidence>
<name>A0A087SM04_AUXPR</name>
<feature type="transmembrane region" description="Helical" evidence="6">
    <location>
        <begin position="142"/>
        <end position="168"/>
    </location>
</feature>
<dbReference type="EMBL" id="KL662133">
    <property type="protein sequence ID" value="KFM26758.1"/>
    <property type="molecule type" value="Genomic_DNA"/>
</dbReference>
<reference evidence="10" key="4">
    <citation type="submission" date="2018-10" db="EMBL/GenBank/DDBJ databases">
        <authorList>
            <person name="Hovde B."/>
            <person name="Zhang X."/>
        </authorList>
    </citation>
    <scope>NUCLEOTIDE SEQUENCE [LARGE SCALE GENOMIC DNA]</scope>
    <source>
        <strain evidence="10">UTEX 25</strain>
    </source>
</reference>
<accession>A0A087SM04</accession>
<protein>
    <recommendedName>
        <fullName evidence="6">Reticulon-like protein</fullName>
    </recommendedName>
</protein>
<evidence type="ECO:0000313" key="10">
    <source>
        <dbReference type="EMBL" id="RMZ56940.1"/>
    </source>
</evidence>
<keyword evidence="11" id="KW-1185">Reference proteome</keyword>
<sequence length="224" mass="24681">MATVRPVPARPAVPQQATRFQLPIRNEKVSDLLLWRDPVKSGVVLTLATLAFAFLRYAKFNAIVVTAYTLVAIVIGSFAWNSYAQFANKAPVPVPEVLKRGVTEQEVQAVAQRGTVLINRVLGFLKRVLHLTDPIATGQTAAVLYAVARIAGLVSPVTLAFVLVLLAFTLPKIYELRKPQIDDAVATLKVQATRFYDQYLSRFVTRIPRAANADPIEIIDKKST</sequence>
<dbReference type="Proteomes" id="UP000028924">
    <property type="component" value="Unassembled WGS sequence"/>
</dbReference>
<evidence type="ECO:0000313" key="8">
    <source>
        <dbReference type="EMBL" id="JAT76178.1"/>
    </source>
</evidence>
<evidence type="ECO:0000256" key="1">
    <source>
        <dbReference type="ARBA" id="ARBA00004477"/>
    </source>
</evidence>
<keyword evidence="5 6" id="KW-0472">Membrane</keyword>
<keyword evidence="4 6" id="KW-1133">Transmembrane helix</keyword>
<dbReference type="GO" id="GO:0005789">
    <property type="term" value="C:endoplasmic reticulum membrane"/>
    <property type="evidence" value="ECO:0007669"/>
    <property type="project" value="UniProtKB-SubCell"/>
</dbReference>
<evidence type="ECO:0000313" key="9">
    <source>
        <dbReference type="EMBL" id="KFM26758.1"/>
    </source>
</evidence>
<reference evidence="10" key="5">
    <citation type="submission" date="2018-11" db="EMBL/GenBank/DDBJ databases">
        <title>Characterization of plant carbon substrate utilization by Auxenochlorella protothecoides.</title>
        <authorList>
            <person name="Vogler B.W."/>
            <person name="Starkenburg S.R."/>
            <person name="Sudasinghe N."/>
            <person name="Schambach J.Y."/>
            <person name="Rollin J.A."/>
            <person name="Pattathil S."/>
            <person name="Barry A.N."/>
        </authorList>
    </citation>
    <scope>NUCLEOTIDE SEQUENCE [LARGE SCALE GENOMIC DNA]</scope>
    <source>
        <strain evidence="10">UTEX 25</strain>
    </source>
</reference>
<dbReference type="PANTHER" id="PTHR10994">
    <property type="entry name" value="RETICULON"/>
    <property type="match status" value="1"/>
</dbReference>
<dbReference type="GeneID" id="23612017"/>
<dbReference type="PROSITE" id="PS50845">
    <property type="entry name" value="RETICULON"/>
    <property type="match status" value="1"/>
</dbReference>
<evidence type="ECO:0000256" key="2">
    <source>
        <dbReference type="ARBA" id="ARBA00022692"/>
    </source>
</evidence>
<keyword evidence="2 6" id="KW-0812">Transmembrane</keyword>
<dbReference type="InterPro" id="IPR003388">
    <property type="entry name" value="Reticulon"/>
</dbReference>
<evidence type="ECO:0000256" key="6">
    <source>
        <dbReference type="RuleBase" id="RU363132"/>
    </source>
</evidence>
<dbReference type="STRING" id="3075.A0A087SM04"/>
<dbReference type="Pfam" id="PF02453">
    <property type="entry name" value="Reticulon"/>
    <property type="match status" value="1"/>
</dbReference>
<evidence type="ECO:0000256" key="5">
    <source>
        <dbReference type="ARBA" id="ARBA00023136"/>
    </source>
</evidence>